<name>A0A3M7R2K6_BRAPC</name>
<accession>A0A3M7R2K6</accession>
<comment type="caution">
    <text evidence="7">The sequence shown here is derived from an EMBL/GenBank/DDBJ whole genome shotgun (WGS) entry which is preliminary data.</text>
</comment>
<feature type="transmembrane region" description="Helical" evidence="3">
    <location>
        <begin position="12"/>
        <end position="36"/>
    </location>
</feature>
<dbReference type="InterPro" id="IPR044926">
    <property type="entry name" value="RGS_subdomain_2"/>
</dbReference>
<dbReference type="AlphaFoldDB" id="A0A3M7R2K6"/>
<dbReference type="PROSITE" id="PS50195">
    <property type="entry name" value="PX"/>
    <property type="match status" value="1"/>
</dbReference>
<evidence type="ECO:0000256" key="2">
    <source>
        <dbReference type="SAM" id="MobiDB-lite"/>
    </source>
</evidence>
<dbReference type="Pfam" id="PF00787">
    <property type="entry name" value="PX"/>
    <property type="match status" value="1"/>
</dbReference>
<dbReference type="GO" id="GO:0035091">
    <property type="term" value="F:phosphatidylinositol binding"/>
    <property type="evidence" value="ECO:0007669"/>
    <property type="project" value="InterPro"/>
</dbReference>
<dbReference type="InterPro" id="IPR003114">
    <property type="entry name" value="Phox_assoc"/>
</dbReference>
<organism evidence="7 8">
    <name type="scientific">Brachionus plicatilis</name>
    <name type="common">Marine rotifer</name>
    <name type="synonym">Brachionus muelleri</name>
    <dbReference type="NCBI Taxonomy" id="10195"/>
    <lineage>
        <taxon>Eukaryota</taxon>
        <taxon>Metazoa</taxon>
        <taxon>Spiralia</taxon>
        <taxon>Gnathifera</taxon>
        <taxon>Rotifera</taxon>
        <taxon>Eurotatoria</taxon>
        <taxon>Monogononta</taxon>
        <taxon>Pseudotrocha</taxon>
        <taxon>Ploima</taxon>
        <taxon>Brachionidae</taxon>
        <taxon>Brachionus</taxon>
    </lineage>
</organism>
<dbReference type="Pfam" id="PF02194">
    <property type="entry name" value="PXA"/>
    <property type="match status" value="1"/>
</dbReference>
<dbReference type="PANTHER" id="PTHR22775:SF3">
    <property type="entry name" value="SORTING NEXIN-13"/>
    <property type="match status" value="1"/>
</dbReference>
<feature type="domain" description="RGS" evidence="4">
    <location>
        <begin position="415"/>
        <end position="566"/>
    </location>
</feature>
<feature type="region of interest" description="Disordered" evidence="2">
    <location>
        <begin position="805"/>
        <end position="824"/>
    </location>
</feature>
<dbReference type="EMBL" id="REGN01004367">
    <property type="protein sequence ID" value="RNA17813.1"/>
    <property type="molecule type" value="Genomic_DNA"/>
</dbReference>
<dbReference type="InterPro" id="IPR036871">
    <property type="entry name" value="PX_dom_sf"/>
</dbReference>
<keyword evidence="3" id="KW-0812">Transmembrane</keyword>
<dbReference type="Gene3D" id="3.30.1520.10">
    <property type="entry name" value="Phox-like domain"/>
    <property type="match status" value="1"/>
</dbReference>
<dbReference type="InterPro" id="IPR013937">
    <property type="entry name" value="Sorting_nexin_C"/>
</dbReference>
<dbReference type="InterPro" id="IPR036305">
    <property type="entry name" value="RGS_sf"/>
</dbReference>
<dbReference type="Pfam" id="PF00615">
    <property type="entry name" value="RGS"/>
    <property type="match status" value="1"/>
</dbReference>
<gene>
    <name evidence="7" type="ORF">BpHYR1_039506</name>
</gene>
<dbReference type="Gene3D" id="1.10.167.10">
    <property type="entry name" value="Regulator of G-protein Signalling 4, domain 2"/>
    <property type="match status" value="1"/>
</dbReference>
<dbReference type="Pfam" id="PF08628">
    <property type="entry name" value="Nexin_C"/>
    <property type="match status" value="1"/>
</dbReference>
<evidence type="ECO:0000313" key="7">
    <source>
        <dbReference type="EMBL" id="RNA17813.1"/>
    </source>
</evidence>
<dbReference type="SMART" id="SM00312">
    <property type="entry name" value="PX"/>
    <property type="match status" value="1"/>
</dbReference>
<dbReference type="SMART" id="SM00313">
    <property type="entry name" value="PXA"/>
    <property type="match status" value="1"/>
</dbReference>
<dbReference type="SUPFAM" id="SSF48097">
    <property type="entry name" value="Regulator of G-protein signaling, RGS"/>
    <property type="match status" value="1"/>
</dbReference>
<comment type="similarity">
    <text evidence="1">Belongs to the sorting nexin family.</text>
</comment>
<evidence type="ECO:0000256" key="1">
    <source>
        <dbReference type="ARBA" id="ARBA00010883"/>
    </source>
</evidence>
<dbReference type="PROSITE" id="PS51207">
    <property type="entry name" value="PXA"/>
    <property type="match status" value="1"/>
</dbReference>
<dbReference type="InterPro" id="IPR016137">
    <property type="entry name" value="RGS"/>
</dbReference>
<dbReference type="SMART" id="SM00315">
    <property type="entry name" value="RGS"/>
    <property type="match status" value="1"/>
</dbReference>
<proteinExistence type="inferred from homology"/>
<feature type="domain" description="PXA" evidence="6">
    <location>
        <begin position="126"/>
        <end position="314"/>
    </location>
</feature>
<keyword evidence="3" id="KW-0472">Membrane</keyword>
<evidence type="ECO:0000259" key="6">
    <source>
        <dbReference type="PROSITE" id="PS51207"/>
    </source>
</evidence>
<evidence type="ECO:0000256" key="3">
    <source>
        <dbReference type="SAM" id="Phobius"/>
    </source>
</evidence>
<dbReference type="InterPro" id="IPR001683">
    <property type="entry name" value="PX_dom"/>
</dbReference>
<protein>
    <submittedName>
        <fullName evidence="7">Sorting nexin-13 isoform X2</fullName>
    </submittedName>
</protein>
<sequence>MAKLKLEMINKIKLNDITILVFVKFYFFLILINLIINHFQKLIYILAAVSGFILFLIKNSAIESEIVKFSKSSRSKFNNSTGIIKKDATEFSEEASESTLDSASLKFDQKSINLLSIKPSLSGLYLVDDELHKIIDLVIRDFVDDWFKSNISSQDEFSNHQIHWDNFVTNVLAQNLLIQIRIFKKSRERARNFKKSDPGLNNQTYDQQYKNFQALTESNKAKFVECFFDTEADCEKNLCRDNICIDQKEEQDEFLQELSEMLCFCLMPSKTFNCLPLRCLLREIIAHVLLKGSIERLTEPDYINQSILYLSQNFVPSTENFMTTINFCESLDELSELSQKIEKEIVLTRSNDLGGSNVNDIKLQLSSLSYLKRKIDDKISNLVKNAFKSEKESAKDQNETNYQQMIENLRLDAISLESVLRNEDTQHCFIEFMSKNNVQNLISFYLNAEMYRQFAAKELSKADSTDQSLVQSIKNSLRDYSKGLIDTYILNASNFSTNSQDDDDQPVNIVNFAFYKKELSKVLEKLENIDLITETLFDDLQSKIYILMDDRYLSEFKKSSEFHKILIKHDLKLACETEFEELVSLRDVEEPHGYEDETMCSLENDNISITVDRASLNSFDLCTVDAKNDSADPKYIKINACIISTGRCNELKKTYSIYIMDITKLNESNGKIEYWQTYRRFNDFHDFHLILKKNFPDLNIPQLPGKSFRNSLNDDLVEKRINELNKYLKSITNDEIMKNNPDLLELFDSILSPMINSVQTIQTSLKNAPDNVIGIVKGISDNLINESSTSKENALKKTNLTSSQSSLKITDENTNKTQKTKSSENESQILSIDDLKSNNLPFKVIVLLIDEIFDLKEKNQWLRQSLMAIVKSILKNFKGDSMNRKIKEQIAIYLDEQSLARYLKNFRKRIWPQGVLSEAHPARPKGVQELTKLLVKTKILSFVTDDLRHILGNDVTRRGIFTLFDLFQHKSLNKRLLYIIMENLIEILFFNSQINSALLPLLYKIPQSSMTNESPSTHSPLDYMLHLHLCRSFRTA</sequence>
<evidence type="ECO:0000259" key="4">
    <source>
        <dbReference type="PROSITE" id="PS50132"/>
    </source>
</evidence>
<dbReference type="PROSITE" id="PS50132">
    <property type="entry name" value="RGS"/>
    <property type="match status" value="1"/>
</dbReference>
<reference evidence="7 8" key="1">
    <citation type="journal article" date="2018" name="Sci. Rep.">
        <title>Genomic signatures of local adaptation to the degree of environmental predictability in rotifers.</title>
        <authorList>
            <person name="Franch-Gras L."/>
            <person name="Hahn C."/>
            <person name="Garcia-Roger E.M."/>
            <person name="Carmona M.J."/>
            <person name="Serra M."/>
            <person name="Gomez A."/>
        </authorList>
    </citation>
    <scope>NUCLEOTIDE SEQUENCE [LARGE SCALE GENOMIC DNA]</scope>
    <source>
        <strain evidence="7">HYR1</strain>
    </source>
</reference>
<evidence type="ECO:0000259" key="5">
    <source>
        <dbReference type="PROSITE" id="PS50195"/>
    </source>
</evidence>
<feature type="transmembrane region" description="Helical" evidence="3">
    <location>
        <begin position="42"/>
        <end position="61"/>
    </location>
</feature>
<dbReference type="Proteomes" id="UP000276133">
    <property type="component" value="Unassembled WGS sequence"/>
</dbReference>
<dbReference type="GO" id="GO:0005769">
    <property type="term" value="C:early endosome"/>
    <property type="evidence" value="ECO:0007669"/>
    <property type="project" value="TreeGrafter"/>
</dbReference>
<evidence type="ECO:0000313" key="8">
    <source>
        <dbReference type="Proteomes" id="UP000276133"/>
    </source>
</evidence>
<dbReference type="SUPFAM" id="SSF64268">
    <property type="entry name" value="PX domain"/>
    <property type="match status" value="1"/>
</dbReference>
<dbReference type="STRING" id="10195.A0A3M7R2K6"/>
<keyword evidence="8" id="KW-1185">Reference proteome</keyword>
<feature type="domain" description="PX" evidence="5">
    <location>
        <begin position="636"/>
        <end position="754"/>
    </location>
</feature>
<dbReference type="PANTHER" id="PTHR22775">
    <property type="entry name" value="SORTING NEXIN"/>
    <property type="match status" value="1"/>
</dbReference>
<keyword evidence="3" id="KW-1133">Transmembrane helix</keyword>
<dbReference type="OrthoDB" id="5772781at2759"/>